<reference evidence="1" key="1">
    <citation type="submission" date="2020-04" db="EMBL/GenBank/DDBJ databases">
        <authorList>
            <person name="Alioto T."/>
            <person name="Alioto T."/>
            <person name="Gomez Garrido J."/>
        </authorList>
    </citation>
    <scope>NUCLEOTIDE SEQUENCE</scope>
    <source>
        <strain evidence="1">A484AB</strain>
    </source>
</reference>
<evidence type="ECO:0000313" key="1">
    <source>
        <dbReference type="EMBL" id="CAB4045985.1"/>
    </source>
</evidence>
<dbReference type="Pfam" id="PF05380">
    <property type="entry name" value="Peptidase_A17"/>
    <property type="match status" value="1"/>
</dbReference>
<organism evidence="1 2">
    <name type="scientific">Paramuricea clavata</name>
    <name type="common">Red gorgonian</name>
    <name type="synonym">Violescent sea-whip</name>
    <dbReference type="NCBI Taxonomy" id="317549"/>
    <lineage>
        <taxon>Eukaryota</taxon>
        <taxon>Metazoa</taxon>
        <taxon>Cnidaria</taxon>
        <taxon>Anthozoa</taxon>
        <taxon>Octocorallia</taxon>
        <taxon>Malacalcyonacea</taxon>
        <taxon>Plexauridae</taxon>
        <taxon>Paramuricea</taxon>
    </lineage>
</organism>
<dbReference type="InterPro" id="IPR008042">
    <property type="entry name" value="Retrotrans_Pao"/>
</dbReference>
<protein>
    <submittedName>
        <fullName evidence="1">Uncharacterized protein</fullName>
    </submittedName>
</protein>
<feature type="non-terminal residue" evidence="1">
    <location>
        <position position="173"/>
    </location>
</feature>
<evidence type="ECO:0000313" key="2">
    <source>
        <dbReference type="Proteomes" id="UP001152795"/>
    </source>
</evidence>
<comment type="caution">
    <text evidence="1">The sequence shown here is derived from an EMBL/GenBank/DDBJ whole genome shotgun (WGS) entry which is preliminary data.</text>
</comment>
<proteinExistence type="predicted"/>
<sequence length="173" mass="19590">HTFGLKSSPFTCIECTKAAARRHIDVYPAAAKAMLESTIVDDVLTSVDSEDAAMEVIDQLKKIYETIGMQIRKFASNSKSIMDSLDPDQKAPNIELTDKSMLDSPMPVIRVLGLIYLAERDVFTFRFSYDKDKENYTKAQMLSIIASLFDPLSFLAPFTIKSRILFQKIWSFD</sequence>
<dbReference type="Proteomes" id="UP001152795">
    <property type="component" value="Unassembled WGS sequence"/>
</dbReference>
<dbReference type="PANTHER" id="PTHR47331">
    <property type="entry name" value="PHD-TYPE DOMAIN-CONTAINING PROTEIN"/>
    <property type="match status" value="1"/>
</dbReference>
<dbReference type="EMBL" id="CACRXK020044046">
    <property type="protein sequence ID" value="CAB4045985.1"/>
    <property type="molecule type" value="Genomic_DNA"/>
</dbReference>
<name>A0A7D9KMU1_PARCT</name>
<dbReference type="AlphaFoldDB" id="A0A7D9KMU1"/>
<dbReference type="OrthoDB" id="5984724at2759"/>
<feature type="non-terminal residue" evidence="1">
    <location>
        <position position="1"/>
    </location>
</feature>
<accession>A0A7D9KMU1</accession>
<keyword evidence="2" id="KW-1185">Reference proteome</keyword>
<gene>
    <name evidence="1" type="ORF">PACLA_8A033328</name>
</gene>